<proteinExistence type="predicted"/>
<sequence>MSVWMIVGIIALVLGLVVGNLLLLRDSSKFPIPKGFDKNQPNPKPAWDDDDDWPKRPAKKSDQSDDQTP</sequence>
<evidence type="ECO:0000313" key="3">
    <source>
        <dbReference type="EMBL" id="MCC2615997.1"/>
    </source>
</evidence>
<keyword evidence="4" id="KW-1185">Reference proteome</keyword>
<keyword evidence="2" id="KW-1133">Transmembrane helix</keyword>
<dbReference type="Pfam" id="PF11446">
    <property type="entry name" value="DUF2897"/>
    <property type="match status" value="1"/>
</dbReference>
<evidence type="ECO:0000256" key="2">
    <source>
        <dbReference type="SAM" id="Phobius"/>
    </source>
</evidence>
<keyword evidence="2" id="KW-0812">Transmembrane</keyword>
<accession>A0ABS8G5X3</accession>
<organism evidence="3 4">
    <name type="scientific">Fluctibacter halophilus</name>
    <dbReference type="NCBI Taxonomy" id="226011"/>
    <lineage>
        <taxon>Bacteria</taxon>
        <taxon>Pseudomonadati</taxon>
        <taxon>Pseudomonadota</taxon>
        <taxon>Gammaproteobacteria</taxon>
        <taxon>Alteromonadales</taxon>
        <taxon>Alteromonadaceae</taxon>
        <taxon>Fluctibacter</taxon>
    </lineage>
</organism>
<comment type="caution">
    <text evidence="3">The sequence shown here is derived from an EMBL/GenBank/DDBJ whole genome shotgun (WGS) entry which is preliminary data.</text>
</comment>
<gene>
    <name evidence="3" type="ORF">LJ739_07065</name>
</gene>
<evidence type="ECO:0000313" key="4">
    <source>
        <dbReference type="Proteomes" id="UP001520878"/>
    </source>
</evidence>
<reference evidence="3 4" key="1">
    <citation type="submission" date="2021-10" db="EMBL/GenBank/DDBJ databases">
        <title>Draft genome of Aestuariibacter halophilus JC2043.</title>
        <authorList>
            <person name="Emsley S.A."/>
            <person name="Pfannmuller K.M."/>
            <person name="Ushijima B."/>
            <person name="Saw J.H."/>
            <person name="Videau P."/>
        </authorList>
    </citation>
    <scope>NUCLEOTIDE SEQUENCE [LARGE SCALE GENOMIC DNA]</scope>
    <source>
        <strain evidence="3 4">JC2043</strain>
    </source>
</reference>
<dbReference type="InterPro" id="IPR021550">
    <property type="entry name" value="DUF2897"/>
</dbReference>
<keyword evidence="2" id="KW-0472">Membrane</keyword>
<evidence type="ECO:0000256" key="1">
    <source>
        <dbReference type="SAM" id="MobiDB-lite"/>
    </source>
</evidence>
<name>A0ABS8G5X3_9ALTE</name>
<dbReference type="EMBL" id="JAJEWP010000001">
    <property type="protein sequence ID" value="MCC2615997.1"/>
    <property type="molecule type" value="Genomic_DNA"/>
</dbReference>
<protein>
    <submittedName>
        <fullName evidence="3">DUF2897 family protein</fullName>
    </submittedName>
</protein>
<feature type="compositionally biased region" description="Basic and acidic residues" evidence="1">
    <location>
        <begin position="53"/>
        <end position="63"/>
    </location>
</feature>
<feature type="transmembrane region" description="Helical" evidence="2">
    <location>
        <begin position="6"/>
        <end position="24"/>
    </location>
</feature>
<feature type="region of interest" description="Disordered" evidence="1">
    <location>
        <begin position="29"/>
        <end position="69"/>
    </location>
</feature>
<dbReference type="Proteomes" id="UP001520878">
    <property type="component" value="Unassembled WGS sequence"/>
</dbReference>
<dbReference type="RefSeq" id="WP_229158513.1">
    <property type="nucleotide sequence ID" value="NZ_JAJEWP010000001.1"/>
</dbReference>